<feature type="binding site" evidence="8">
    <location>
        <position position="407"/>
    </location>
    <ligand>
        <name>Zn(2+)</name>
        <dbReference type="ChEBI" id="CHEBI:29105"/>
        <label>2</label>
    </ligand>
</feature>
<feature type="binding site" evidence="8">
    <location>
        <position position="375"/>
    </location>
    <ligand>
        <name>Zn(2+)</name>
        <dbReference type="ChEBI" id="CHEBI:29105"/>
        <label>1</label>
    </ligand>
</feature>
<evidence type="ECO:0000256" key="3">
    <source>
        <dbReference type="ARBA" id="ARBA00022723"/>
    </source>
</evidence>
<dbReference type="GO" id="GO:0008270">
    <property type="term" value="F:zinc ion binding"/>
    <property type="evidence" value="ECO:0007669"/>
    <property type="project" value="UniProtKB-UniRule"/>
</dbReference>
<dbReference type="GO" id="GO:0006310">
    <property type="term" value="P:DNA recombination"/>
    <property type="evidence" value="ECO:0007669"/>
    <property type="project" value="InterPro"/>
</dbReference>
<name>A0A285V8V5_9ACTN</name>
<dbReference type="EMBL" id="OBQI01000005">
    <property type="protein sequence ID" value="SOC50555.1"/>
    <property type="molecule type" value="Genomic_DNA"/>
</dbReference>
<comment type="similarity">
    <text evidence="8">Belongs to the helicase family. PriA subfamily.</text>
</comment>
<dbReference type="GO" id="GO:0043138">
    <property type="term" value="F:3'-5' DNA helicase activity"/>
    <property type="evidence" value="ECO:0007669"/>
    <property type="project" value="TreeGrafter"/>
</dbReference>
<dbReference type="Pfam" id="PF17764">
    <property type="entry name" value="PriA_3primeBD"/>
    <property type="match status" value="1"/>
</dbReference>
<dbReference type="Proteomes" id="UP000219435">
    <property type="component" value="Unassembled WGS sequence"/>
</dbReference>
<dbReference type="GO" id="GO:0005524">
    <property type="term" value="F:ATP binding"/>
    <property type="evidence" value="ECO:0007669"/>
    <property type="project" value="UniProtKB-UniRule"/>
</dbReference>
<dbReference type="InterPro" id="IPR027417">
    <property type="entry name" value="P-loop_NTPase"/>
</dbReference>
<sequence>MARVVVDVPLAHLDRPFDYAVPDKLVDTVQAGCRVRVRFHGRLVDGVVWELGDTTDFTGSLQPLSHVPSGEPVLTPQVARLVRTVADRYAGTASDVLRLALPPRRSAAEKRESPTPDALPEPPDPAGFARYTAGPALLDALAEGRPARAVWTALPGEDWPARLVELCRAALSGRRGALVVVPDGRDLDRLAAAATALLPAHSFTVLRADDSPEKRYRAFLAASRGAAQVVLGTRAAMFAPVRDLGLVVIWDDGDDLHSEERAPYPHARDVLVQRAWLDDCAAVVAGTTRTAEGALLVESGWAHELVADRAVLRLAAPRVQALGEDFELARDAAARSARLPSLAHEAARKALAADTPVLVQVPRRGYVPSLACGRCRAPARCAHCAGPLGISPRPGPGGTRIPACRWCARPAATFDCPHCHGTKLRASVIGDARTAEELARAFPGAAMRTSGSTSGVLATVPGGASLVVATPGAEPVAEGGYGAALLLDSWALLGRADLRAGEETLRRWMNAAALVRPASAGGHVVVAADAGHPVVQALVRWDPAWLAARELTDRRELGFPPVTRMASVAGSPAALAEFLAALRLPEDADLLGPVPERPRPGQEGERERYLVRVPRASGAALAHALAEVQGVRSAKKVPEHVRVQLDPLDLV</sequence>
<dbReference type="HAMAP" id="MF_00983">
    <property type="entry name" value="PriA"/>
    <property type="match status" value="1"/>
</dbReference>
<keyword evidence="12" id="KW-1185">Reference proteome</keyword>
<feature type="binding site" evidence="8">
    <location>
        <position position="381"/>
    </location>
    <ligand>
        <name>Zn(2+)</name>
        <dbReference type="ChEBI" id="CHEBI:29105"/>
        <label>2</label>
    </ligand>
</feature>
<evidence type="ECO:0000256" key="6">
    <source>
        <dbReference type="ARBA" id="ARBA00022840"/>
    </source>
</evidence>
<dbReference type="GO" id="GO:1990077">
    <property type="term" value="C:primosome complex"/>
    <property type="evidence" value="ECO:0007669"/>
    <property type="project" value="UniProtKB-UniRule"/>
</dbReference>
<keyword evidence="11" id="KW-0347">Helicase</keyword>
<comment type="cofactor">
    <cofactor evidence="8">
        <name>Zn(2+)</name>
        <dbReference type="ChEBI" id="CHEBI:29105"/>
    </cofactor>
    <text evidence="8">Binds 2 zinc ions per subunit.</text>
</comment>
<dbReference type="RefSeq" id="WP_097196113.1">
    <property type="nucleotide sequence ID" value="NZ_OBQI01000005.1"/>
</dbReference>
<accession>A0A285V8V5</accession>
<evidence type="ECO:0000256" key="1">
    <source>
        <dbReference type="ARBA" id="ARBA00022515"/>
    </source>
</evidence>
<feature type="binding site" evidence="8">
    <location>
        <position position="419"/>
    </location>
    <ligand>
        <name>Zn(2+)</name>
        <dbReference type="ChEBI" id="CHEBI:29105"/>
        <label>1</label>
    </ligand>
</feature>
<dbReference type="PANTHER" id="PTHR30580">
    <property type="entry name" value="PRIMOSOMAL PROTEIN N"/>
    <property type="match status" value="1"/>
</dbReference>
<dbReference type="Gene3D" id="3.40.1440.60">
    <property type="entry name" value="PriA, 3(prime) DNA-binding domain"/>
    <property type="match status" value="1"/>
</dbReference>
<gene>
    <name evidence="8" type="primary">priA</name>
    <name evidence="11" type="ORF">SAMN05660748_3307</name>
</gene>
<dbReference type="InterPro" id="IPR005259">
    <property type="entry name" value="PriA"/>
</dbReference>
<feature type="binding site" evidence="8">
    <location>
        <position position="384"/>
    </location>
    <ligand>
        <name>Zn(2+)</name>
        <dbReference type="ChEBI" id="CHEBI:29105"/>
        <label>2</label>
    </ligand>
</feature>
<keyword evidence="2 8" id="KW-0235">DNA replication</keyword>
<feature type="binding site" evidence="8">
    <location>
        <position position="416"/>
    </location>
    <ligand>
        <name>Zn(2+)</name>
        <dbReference type="ChEBI" id="CHEBI:29105"/>
        <label>1</label>
    </ligand>
</feature>
<dbReference type="InterPro" id="IPR042115">
    <property type="entry name" value="PriA_3primeBD_sf"/>
</dbReference>
<keyword evidence="5 8" id="KW-0862">Zinc</keyword>
<evidence type="ECO:0000313" key="11">
    <source>
        <dbReference type="EMBL" id="SOC50555.1"/>
    </source>
</evidence>
<dbReference type="GO" id="GO:0006269">
    <property type="term" value="P:DNA replication, synthesis of primer"/>
    <property type="evidence" value="ECO:0007669"/>
    <property type="project" value="UniProtKB-KW"/>
</dbReference>
<evidence type="ECO:0000256" key="7">
    <source>
        <dbReference type="ARBA" id="ARBA00023125"/>
    </source>
</evidence>
<evidence type="ECO:0000313" key="12">
    <source>
        <dbReference type="Proteomes" id="UP000219435"/>
    </source>
</evidence>
<organism evidence="11 12">
    <name type="scientific">Blastococcus aggregatus</name>
    <dbReference type="NCBI Taxonomy" id="38502"/>
    <lineage>
        <taxon>Bacteria</taxon>
        <taxon>Bacillati</taxon>
        <taxon>Actinomycetota</taxon>
        <taxon>Actinomycetes</taxon>
        <taxon>Geodermatophilales</taxon>
        <taxon>Geodermatophilaceae</taxon>
        <taxon>Blastococcus</taxon>
    </lineage>
</organism>
<evidence type="ECO:0000256" key="2">
    <source>
        <dbReference type="ARBA" id="ARBA00022705"/>
    </source>
</evidence>
<keyword evidence="4 8" id="KW-0547">Nucleotide-binding</keyword>
<evidence type="ECO:0000256" key="4">
    <source>
        <dbReference type="ARBA" id="ARBA00022741"/>
    </source>
</evidence>
<dbReference type="GO" id="GO:0006302">
    <property type="term" value="P:double-strand break repair"/>
    <property type="evidence" value="ECO:0007669"/>
    <property type="project" value="InterPro"/>
</dbReference>
<feature type="domain" description="Primosomal protein N' 3' DNA-binding" evidence="10">
    <location>
        <begin position="3"/>
        <end position="102"/>
    </location>
</feature>
<keyword evidence="7 8" id="KW-0238">DNA-binding</keyword>
<dbReference type="InterPro" id="IPR041222">
    <property type="entry name" value="PriA_3primeBD"/>
</dbReference>
<dbReference type="OrthoDB" id="3177118at2"/>
<comment type="caution">
    <text evidence="8">As this protein does not have any detectable helicase domains, it probably does not have helicase activity.</text>
</comment>
<dbReference type="PANTHER" id="PTHR30580:SF0">
    <property type="entry name" value="PRIMOSOMAL PROTEIN N"/>
    <property type="match status" value="1"/>
</dbReference>
<comment type="function">
    <text evidence="8">Initiates the restart of stalled replication forks, which reloads the replicative helicase on sites other than the origin of replication. Recognizes and binds to abandoned replication forks and remodels them to uncover a helicase loading site. Promotes assembly of the primosome at these replication forks.</text>
</comment>
<keyword evidence="11" id="KW-0378">Hydrolase</keyword>
<feature type="region of interest" description="Disordered" evidence="9">
    <location>
        <begin position="101"/>
        <end position="126"/>
    </location>
</feature>
<feature type="binding site" evidence="8">
    <location>
        <position position="404"/>
    </location>
    <ligand>
        <name>Zn(2+)</name>
        <dbReference type="ChEBI" id="CHEBI:29105"/>
        <label>2</label>
    </ligand>
</feature>
<proteinExistence type="inferred from homology"/>
<evidence type="ECO:0000256" key="8">
    <source>
        <dbReference type="HAMAP-Rule" id="MF_00983"/>
    </source>
</evidence>
<protein>
    <recommendedName>
        <fullName evidence="8">Probable replication restart protein PriA</fullName>
    </recommendedName>
    <alternativeName>
        <fullName evidence="8">Putative ATP-dependent DNA helicase PriA</fullName>
    </alternativeName>
</protein>
<feature type="binding site" evidence="8">
    <location>
        <position position="372"/>
    </location>
    <ligand>
        <name>Zn(2+)</name>
        <dbReference type="ChEBI" id="CHEBI:29105"/>
        <label>1</label>
    </ligand>
</feature>
<keyword evidence="3 8" id="KW-0479">Metal-binding</keyword>
<dbReference type="GO" id="GO:0003677">
    <property type="term" value="F:DNA binding"/>
    <property type="evidence" value="ECO:0007669"/>
    <property type="project" value="UniProtKB-UniRule"/>
</dbReference>
<reference evidence="12" key="1">
    <citation type="submission" date="2017-08" db="EMBL/GenBank/DDBJ databases">
        <authorList>
            <person name="Varghese N."/>
            <person name="Submissions S."/>
        </authorList>
    </citation>
    <scope>NUCLEOTIDE SEQUENCE [LARGE SCALE GENOMIC DNA]</scope>
    <source>
        <strain evidence="12">DSM 4725</strain>
    </source>
</reference>
<evidence type="ECO:0000256" key="5">
    <source>
        <dbReference type="ARBA" id="ARBA00022833"/>
    </source>
</evidence>
<dbReference type="Gene3D" id="3.40.50.300">
    <property type="entry name" value="P-loop containing nucleotide triphosphate hydrolases"/>
    <property type="match status" value="1"/>
</dbReference>
<dbReference type="GO" id="GO:0006270">
    <property type="term" value="P:DNA replication initiation"/>
    <property type="evidence" value="ECO:0007669"/>
    <property type="project" value="TreeGrafter"/>
</dbReference>
<evidence type="ECO:0000256" key="9">
    <source>
        <dbReference type="SAM" id="MobiDB-lite"/>
    </source>
</evidence>
<dbReference type="AlphaFoldDB" id="A0A285V8V5"/>
<evidence type="ECO:0000259" key="10">
    <source>
        <dbReference type="Pfam" id="PF17764"/>
    </source>
</evidence>
<comment type="subunit">
    <text evidence="8">Component of the replication restart primosome.</text>
</comment>
<keyword evidence="1 8" id="KW-0639">Primosome</keyword>
<dbReference type="SUPFAM" id="SSF52540">
    <property type="entry name" value="P-loop containing nucleoside triphosphate hydrolases"/>
    <property type="match status" value="1"/>
</dbReference>
<keyword evidence="6 8" id="KW-0067">ATP-binding</keyword>